<feature type="compositionally biased region" description="Acidic residues" evidence="1">
    <location>
        <begin position="203"/>
        <end position="230"/>
    </location>
</feature>
<reference evidence="2" key="1">
    <citation type="submission" date="2021-06" db="EMBL/GenBank/DDBJ databases">
        <title>Complete genome sequence of Erwinia phage pEa_SNUABM_7.</title>
        <authorList>
            <person name="Kim S.G."/>
            <person name="Park S.C."/>
        </authorList>
    </citation>
    <scope>NUCLEOTIDE SEQUENCE</scope>
</reference>
<protein>
    <submittedName>
        <fullName evidence="2">Uncharacterized protein</fullName>
    </submittedName>
</protein>
<proteinExistence type="predicted"/>
<name>A0AAE8BLL4_9CAUD</name>
<feature type="compositionally biased region" description="Basic residues" evidence="1">
    <location>
        <begin position="52"/>
        <end position="64"/>
    </location>
</feature>
<evidence type="ECO:0000256" key="1">
    <source>
        <dbReference type="SAM" id="MobiDB-lite"/>
    </source>
</evidence>
<sequence>MPEARKPRPADRFAKARAEKNSPERQDAAAQRTYKDTPPKSVQVKLDAVAASKKKVSRGPKASRPRQSPAVDAAPKPRIRDEERVYNLVHMILSAWKADAENAAASVGIIKVSRRKIEGALRDLKNTRFTKIPGLINDVLVYNELVAEFGQWVYVEHDSPDWIFVRLPENSTPVIRADISYAKTGETSTSVSTSSEVLLKDLSEDEEDEIPENVEYDDADETDEDEEEPYDYSAWSLRDLQEYAKRYDFLQPDTEGFDDREKLIAAIELGEQH</sequence>
<keyword evidence="3" id="KW-1185">Reference proteome</keyword>
<gene>
    <name evidence="2" type="ORF">pEaSNUABM7_00324</name>
</gene>
<evidence type="ECO:0000313" key="3">
    <source>
        <dbReference type="Proteomes" id="UP000827609"/>
    </source>
</evidence>
<dbReference type="Proteomes" id="UP000827609">
    <property type="component" value="Segment"/>
</dbReference>
<feature type="region of interest" description="Disordered" evidence="1">
    <location>
        <begin position="202"/>
        <end position="233"/>
    </location>
</feature>
<feature type="region of interest" description="Disordered" evidence="1">
    <location>
        <begin position="1"/>
        <end position="77"/>
    </location>
</feature>
<dbReference type="EMBL" id="MZ475896">
    <property type="protein sequence ID" value="QYW04992.1"/>
    <property type="molecule type" value="Genomic_DNA"/>
</dbReference>
<accession>A0AAE8BLL4</accession>
<feature type="compositionally biased region" description="Basic and acidic residues" evidence="1">
    <location>
        <begin position="1"/>
        <end position="38"/>
    </location>
</feature>
<evidence type="ECO:0000313" key="2">
    <source>
        <dbReference type="EMBL" id="QYW04992.1"/>
    </source>
</evidence>
<organism evidence="2 3">
    <name type="scientific">Erwinia phage pEa_SNUABM_7</name>
    <dbReference type="NCBI Taxonomy" id="2866695"/>
    <lineage>
        <taxon>Viruses</taxon>
        <taxon>Duplodnaviria</taxon>
        <taxon>Heunggongvirae</taxon>
        <taxon>Uroviricota</taxon>
        <taxon>Caudoviricetes</taxon>
        <taxon>Snuvirus</taxon>
        <taxon>Snuvirus SNUABM7</taxon>
    </lineage>
</organism>